<dbReference type="CDD" id="cd00067">
    <property type="entry name" value="GAL4"/>
    <property type="match status" value="2"/>
</dbReference>
<evidence type="ECO:0000313" key="5">
    <source>
        <dbReference type="EMBL" id="KDR75417.1"/>
    </source>
</evidence>
<dbReference type="Proteomes" id="UP000027222">
    <property type="component" value="Unassembled WGS sequence"/>
</dbReference>
<gene>
    <name evidence="5" type="ORF">GALMADRAFT_123309</name>
</gene>
<reference evidence="6" key="1">
    <citation type="journal article" date="2014" name="Proc. Natl. Acad. Sci. U.S.A.">
        <title>Extensive sampling of basidiomycete genomes demonstrates inadequacy of the white-rot/brown-rot paradigm for wood decay fungi.</title>
        <authorList>
            <person name="Riley R."/>
            <person name="Salamov A.A."/>
            <person name="Brown D.W."/>
            <person name="Nagy L.G."/>
            <person name="Floudas D."/>
            <person name="Held B.W."/>
            <person name="Levasseur A."/>
            <person name="Lombard V."/>
            <person name="Morin E."/>
            <person name="Otillar R."/>
            <person name="Lindquist E.A."/>
            <person name="Sun H."/>
            <person name="LaButti K.M."/>
            <person name="Schmutz J."/>
            <person name="Jabbour D."/>
            <person name="Luo H."/>
            <person name="Baker S.E."/>
            <person name="Pisabarro A.G."/>
            <person name="Walton J.D."/>
            <person name="Blanchette R.A."/>
            <person name="Henrissat B."/>
            <person name="Martin F."/>
            <person name="Cullen D."/>
            <person name="Hibbett D.S."/>
            <person name="Grigoriev I.V."/>
        </authorList>
    </citation>
    <scope>NUCLEOTIDE SEQUENCE [LARGE SCALE GENOMIC DNA]</scope>
    <source>
        <strain evidence="6">CBS 339.88</strain>
    </source>
</reference>
<dbReference type="GO" id="GO:0000981">
    <property type="term" value="F:DNA-binding transcription factor activity, RNA polymerase II-specific"/>
    <property type="evidence" value="ECO:0007669"/>
    <property type="project" value="InterPro"/>
</dbReference>
<dbReference type="InterPro" id="IPR036864">
    <property type="entry name" value="Zn2-C6_fun-type_DNA-bd_sf"/>
</dbReference>
<dbReference type="InterPro" id="IPR001138">
    <property type="entry name" value="Zn2Cys6_DnaBD"/>
</dbReference>
<evidence type="ECO:0000313" key="6">
    <source>
        <dbReference type="Proteomes" id="UP000027222"/>
    </source>
</evidence>
<dbReference type="EMBL" id="KL142381">
    <property type="protein sequence ID" value="KDR75417.1"/>
    <property type="molecule type" value="Genomic_DNA"/>
</dbReference>
<evidence type="ECO:0000259" key="4">
    <source>
        <dbReference type="PROSITE" id="PS50048"/>
    </source>
</evidence>
<name>A0A067SZD4_GALM3</name>
<dbReference type="GO" id="GO:0005634">
    <property type="term" value="C:nucleus"/>
    <property type="evidence" value="ECO:0007669"/>
    <property type="project" value="UniProtKB-SubCell"/>
</dbReference>
<evidence type="ECO:0000256" key="2">
    <source>
        <dbReference type="ARBA" id="ARBA00023242"/>
    </source>
</evidence>
<sequence length="452" mass="50573">MSTQHEGDDPIEGHGDDGQLTIRIPNPKVYMARQSQWVGRRGKPRCDYCRSGNLKCDRVLPICNHCSWANHAECKYTPLPTPAHRGIPRCDRCRAANMKCDRNLPVCNNCQDGTQEAPCNYTPKKRHKTRAEDPALKSGQKILPKATTEKPDIKAEEGGHTFYGYNIATSQGKSTSPSDVEGTSDPESSHTGRFTADFAQPTYAINGAVQVQGGSSTLEFIPHVPPQDHKFQANVAHLEPLILERQSFVSLPKFALQCLRQLDVVDFPDRHVFDSALTAFYDGLMKPLRETIYLPMANYAAVARYLSDGIPTRFVTEEVRSWAAIHRLSSGSEKFHLILAPRDSVFSMDPTSAETYRQTFVDALLSGDGDIESLQVYHYDRLAARAQLYDVLSWAHRSHLPAPQMLLEVARLRFAFITWPMAEIYARLCPLCNMHSIQEGDNPSPSLSPTDD</sequence>
<dbReference type="Gene3D" id="4.10.240.10">
    <property type="entry name" value="Zn(2)-C6 fungal-type DNA-binding domain"/>
    <property type="match status" value="2"/>
</dbReference>
<feature type="region of interest" description="Disordered" evidence="3">
    <location>
        <begin position="1"/>
        <end position="21"/>
    </location>
</feature>
<feature type="domain" description="Zn(2)-C6 fungal-type" evidence="4">
    <location>
        <begin position="45"/>
        <end position="76"/>
    </location>
</feature>
<dbReference type="Pfam" id="PF00172">
    <property type="entry name" value="Zn_clus"/>
    <property type="match status" value="1"/>
</dbReference>
<feature type="compositionally biased region" description="Polar residues" evidence="3">
    <location>
        <begin position="167"/>
        <end position="178"/>
    </location>
</feature>
<evidence type="ECO:0000256" key="3">
    <source>
        <dbReference type="SAM" id="MobiDB-lite"/>
    </source>
</evidence>
<feature type="region of interest" description="Disordered" evidence="3">
    <location>
        <begin position="165"/>
        <end position="191"/>
    </location>
</feature>
<dbReference type="SMART" id="SM00066">
    <property type="entry name" value="GAL4"/>
    <property type="match status" value="2"/>
</dbReference>
<dbReference type="SUPFAM" id="SSF57701">
    <property type="entry name" value="Zn2/Cys6 DNA-binding domain"/>
    <property type="match status" value="2"/>
</dbReference>
<dbReference type="AlphaFoldDB" id="A0A067SZD4"/>
<keyword evidence="2" id="KW-0539">Nucleus</keyword>
<dbReference type="HOGENOM" id="CLU_605571_0_0_1"/>
<dbReference type="PANTHER" id="PTHR31001:SF40">
    <property type="entry name" value="ZN(II)2CYS6 TRANSCRIPTION FACTOR (EUROFUNG)"/>
    <property type="match status" value="1"/>
</dbReference>
<dbReference type="STRING" id="685588.A0A067SZD4"/>
<keyword evidence="6" id="KW-1185">Reference proteome</keyword>
<proteinExistence type="predicted"/>
<dbReference type="GO" id="GO:0008270">
    <property type="term" value="F:zinc ion binding"/>
    <property type="evidence" value="ECO:0007669"/>
    <property type="project" value="InterPro"/>
</dbReference>
<accession>A0A067SZD4</accession>
<feature type="compositionally biased region" description="Basic and acidic residues" evidence="3">
    <location>
        <begin position="1"/>
        <end position="17"/>
    </location>
</feature>
<protein>
    <recommendedName>
        <fullName evidence="4">Zn(2)-C6 fungal-type domain-containing protein</fullName>
    </recommendedName>
</protein>
<dbReference type="OrthoDB" id="39175at2759"/>
<evidence type="ECO:0000256" key="1">
    <source>
        <dbReference type="ARBA" id="ARBA00004123"/>
    </source>
</evidence>
<dbReference type="PROSITE" id="PS50048">
    <property type="entry name" value="ZN2_CY6_FUNGAL_2"/>
    <property type="match status" value="2"/>
</dbReference>
<dbReference type="InterPro" id="IPR050613">
    <property type="entry name" value="Sec_Metabolite_Reg"/>
</dbReference>
<dbReference type="PANTHER" id="PTHR31001">
    <property type="entry name" value="UNCHARACTERIZED TRANSCRIPTIONAL REGULATORY PROTEIN"/>
    <property type="match status" value="1"/>
</dbReference>
<organism evidence="5 6">
    <name type="scientific">Galerina marginata (strain CBS 339.88)</name>
    <dbReference type="NCBI Taxonomy" id="685588"/>
    <lineage>
        <taxon>Eukaryota</taxon>
        <taxon>Fungi</taxon>
        <taxon>Dikarya</taxon>
        <taxon>Basidiomycota</taxon>
        <taxon>Agaricomycotina</taxon>
        <taxon>Agaricomycetes</taxon>
        <taxon>Agaricomycetidae</taxon>
        <taxon>Agaricales</taxon>
        <taxon>Agaricineae</taxon>
        <taxon>Strophariaceae</taxon>
        <taxon>Galerina</taxon>
    </lineage>
</organism>
<comment type="subcellular location">
    <subcellularLocation>
        <location evidence="1">Nucleus</location>
    </subcellularLocation>
</comment>
<feature type="domain" description="Zn(2)-C6 fungal-type" evidence="4">
    <location>
        <begin position="89"/>
        <end position="121"/>
    </location>
</feature>